<dbReference type="Pfam" id="PF13520">
    <property type="entry name" value="AA_permease_2"/>
    <property type="match status" value="1"/>
</dbReference>
<evidence type="ECO:0000256" key="1">
    <source>
        <dbReference type="ARBA" id="ARBA00004141"/>
    </source>
</evidence>
<feature type="transmembrane region" description="Helical" evidence="5">
    <location>
        <begin position="461"/>
        <end position="479"/>
    </location>
</feature>
<dbReference type="PANTHER" id="PTHR47704">
    <property type="entry name" value="POTASSIUM TRANSPORTER KIMA"/>
    <property type="match status" value="1"/>
</dbReference>
<dbReference type="Proteomes" id="UP001180551">
    <property type="component" value="Unassembled WGS sequence"/>
</dbReference>
<feature type="transmembrane region" description="Helical" evidence="5">
    <location>
        <begin position="215"/>
        <end position="238"/>
    </location>
</feature>
<evidence type="ECO:0000313" key="6">
    <source>
        <dbReference type="EMBL" id="MDT0454392.1"/>
    </source>
</evidence>
<dbReference type="InterPro" id="IPR053153">
    <property type="entry name" value="APC_K+_Transporter"/>
</dbReference>
<feature type="transmembrane region" description="Helical" evidence="5">
    <location>
        <begin position="437"/>
        <end position="455"/>
    </location>
</feature>
<dbReference type="PANTHER" id="PTHR47704:SF1">
    <property type="entry name" value="POTASSIUM TRANSPORTER KIMA"/>
    <property type="match status" value="1"/>
</dbReference>
<keyword evidence="7" id="KW-1185">Reference proteome</keyword>
<protein>
    <submittedName>
        <fullName evidence="6">APC family permease</fullName>
    </submittedName>
</protein>
<gene>
    <name evidence="6" type="ORF">RM550_01390</name>
</gene>
<dbReference type="EMBL" id="JAVRFE010000001">
    <property type="protein sequence ID" value="MDT0454392.1"/>
    <property type="molecule type" value="Genomic_DNA"/>
</dbReference>
<accession>A0ABU2SZH9</accession>
<evidence type="ECO:0000256" key="4">
    <source>
        <dbReference type="ARBA" id="ARBA00023136"/>
    </source>
</evidence>
<feature type="transmembrane region" description="Helical" evidence="5">
    <location>
        <begin position="259"/>
        <end position="281"/>
    </location>
</feature>
<dbReference type="InterPro" id="IPR002293">
    <property type="entry name" value="AA/rel_permease1"/>
</dbReference>
<comment type="caution">
    <text evidence="6">The sequence shown here is derived from an EMBL/GenBank/DDBJ whole genome shotgun (WGS) entry which is preliminary data.</text>
</comment>
<keyword evidence="4 5" id="KW-0472">Membrane</keyword>
<evidence type="ECO:0000313" key="7">
    <source>
        <dbReference type="Proteomes" id="UP001180551"/>
    </source>
</evidence>
<feature type="transmembrane region" description="Helical" evidence="5">
    <location>
        <begin position="56"/>
        <end position="81"/>
    </location>
</feature>
<evidence type="ECO:0000256" key="2">
    <source>
        <dbReference type="ARBA" id="ARBA00022692"/>
    </source>
</evidence>
<keyword evidence="2 5" id="KW-0812">Transmembrane</keyword>
<evidence type="ECO:0000256" key="5">
    <source>
        <dbReference type="SAM" id="Phobius"/>
    </source>
</evidence>
<feature type="transmembrane region" description="Helical" evidence="5">
    <location>
        <begin position="147"/>
        <end position="165"/>
    </location>
</feature>
<dbReference type="RefSeq" id="WP_311621818.1">
    <property type="nucleotide sequence ID" value="NZ_JAVRFE010000001.1"/>
</dbReference>
<dbReference type="Gene3D" id="1.20.1740.10">
    <property type="entry name" value="Amino acid/polyamine transporter I"/>
    <property type="match status" value="1"/>
</dbReference>
<feature type="transmembrane region" description="Helical" evidence="5">
    <location>
        <begin position="317"/>
        <end position="344"/>
    </location>
</feature>
<feature type="transmembrane region" description="Helical" evidence="5">
    <location>
        <begin position="365"/>
        <end position="385"/>
    </location>
</feature>
<name>A0ABU2SZH9_9ACTN</name>
<feature type="transmembrane region" description="Helical" evidence="5">
    <location>
        <begin position="391"/>
        <end position="412"/>
    </location>
</feature>
<comment type="subcellular location">
    <subcellularLocation>
        <location evidence="1">Membrane</location>
        <topology evidence="1">Multi-pass membrane protein</topology>
    </subcellularLocation>
</comment>
<reference evidence="6" key="1">
    <citation type="submission" date="2024-05" db="EMBL/GenBank/DDBJ databases">
        <title>30 novel species of actinomycetes from the DSMZ collection.</title>
        <authorList>
            <person name="Nouioui I."/>
        </authorList>
    </citation>
    <scope>NUCLEOTIDE SEQUENCE</scope>
    <source>
        <strain evidence="6">DSM 41527</strain>
    </source>
</reference>
<sequence length="645" mass="69392">MSPFPRPKRMMVGRPLDSARLGETLLPKRLALPIFCSDPLSSVAYATEEILLVVGLGGVALLHLTWYAAAAIVLVLVVVVASYRQTCYAYPGGGGAYIVSAQNLGRNAALTAASALLVDYVLTVAVSVVSGVAAITSAIPSLGGHDMALSVGFVALLAMMNLRGVRESGRVFAVPTYGFVFFIYLMFVFAAVRIATGATPRAESAELPLHAVSHYTGLALVLLGMRAFASGCTALTGVEAISNGVPAFRRPKSRNAATTLLIMGFFSVTMFAGITALAMLYDVHVAVEPTDLGLPPNTPTSTALAQIARATFGEVTVLFYLLQAFTAGVLILAANTAFNGFPMLASILAEDRFVPRQLHNRGDRLVFSNGIILLALAAIGLIILFKAELTHLIQLYIIGVFVSFTLSQTGMVRHWRTVLAERGLPARERVRHRRSQAINAVGAVLTGVVLVVVLITKFTHGAWIVVIAMPLLFMGMRAVHQHYARVSREVAIAPDARPWEPAGNYVLVLVNALNAPTLKALGYARAMRPTSLDALIVAIDPADVRGLREQWDAHDIDVPLQVLSAPYRDFTRPVIEYVLGVSARHPGGAVTVVIPEYLVGRWWEQPLHNQSALRLKARLLFTPGVTVVSVPYRLPSGRARDNRAQ</sequence>
<keyword evidence="3 5" id="KW-1133">Transmembrane helix</keyword>
<evidence type="ECO:0000256" key="3">
    <source>
        <dbReference type="ARBA" id="ARBA00022989"/>
    </source>
</evidence>
<organism evidence="6 7">
    <name type="scientific">Streptomyces mooreae</name>
    <dbReference type="NCBI Taxonomy" id="3075523"/>
    <lineage>
        <taxon>Bacteria</taxon>
        <taxon>Bacillati</taxon>
        <taxon>Actinomycetota</taxon>
        <taxon>Actinomycetes</taxon>
        <taxon>Kitasatosporales</taxon>
        <taxon>Streptomycetaceae</taxon>
        <taxon>Streptomyces</taxon>
    </lineage>
</organism>
<feature type="transmembrane region" description="Helical" evidence="5">
    <location>
        <begin position="177"/>
        <end position="195"/>
    </location>
</feature>
<feature type="transmembrane region" description="Helical" evidence="5">
    <location>
        <begin position="108"/>
        <end position="135"/>
    </location>
</feature>
<proteinExistence type="predicted"/>